<accession>Q891U7</accession>
<name>Q891U7_CLOTE</name>
<feature type="domain" description="Glycosyltransferase subfamily 4-like N-terminal" evidence="2">
    <location>
        <begin position="22"/>
        <end position="203"/>
    </location>
</feature>
<dbReference type="InterPro" id="IPR001296">
    <property type="entry name" value="Glyco_trans_1"/>
</dbReference>
<reference evidence="3 4" key="1">
    <citation type="journal article" date="2003" name="Proc. Natl. Acad. Sci. U.S.A.">
        <title>The genome sequence of Clostridium tetani, the causative agent of tetanus disease.</title>
        <authorList>
            <person name="Brueggemann H."/>
            <person name="Baumer S."/>
            <person name="Fricke W.F."/>
            <person name="Wiezer A."/>
            <person name="Liesegang H."/>
            <person name="Decker I."/>
            <person name="Herzberg C."/>
            <person name="Martinez-Arias R."/>
            <person name="Merkl R."/>
            <person name="Henne A."/>
            <person name="Gottschalk G."/>
        </authorList>
    </citation>
    <scope>NUCLEOTIDE SEQUENCE [LARGE SCALE GENOMIC DNA]</scope>
    <source>
        <strain evidence="4">Massachusetts / E88</strain>
    </source>
</reference>
<evidence type="ECO:0000313" key="4">
    <source>
        <dbReference type="Proteomes" id="UP000001412"/>
    </source>
</evidence>
<dbReference type="SUPFAM" id="SSF53756">
    <property type="entry name" value="UDP-Glycosyltransferase/glycogen phosphorylase"/>
    <property type="match status" value="1"/>
</dbReference>
<dbReference type="STRING" id="212717.CTC_02266"/>
<dbReference type="PANTHER" id="PTHR45947">
    <property type="entry name" value="SULFOQUINOVOSYL TRANSFERASE SQD2"/>
    <property type="match status" value="1"/>
</dbReference>
<dbReference type="InterPro" id="IPR050194">
    <property type="entry name" value="Glycosyltransferase_grp1"/>
</dbReference>
<dbReference type="PANTHER" id="PTHR45947:SF3">
    <property type="entry name" value="SULFOQUINOVOSYL TRANSFERASE SQD2"/>
    <property type="match status" value="1"/>
</dbReference>
<keyword evidence="3" id="KW-0328">Glycosyltransferase</keyword>
<dbReference type="HOGENOM" id="CLU_009583_2_4_9"/>
<feature type="domain" description="Glycosyl transferase family 1" evidence="1">
    <location>
        <begin position="217"/>
        <end position="379"/>
    </location>
</feature>
<keyword evidence="4" id="KW-1185">Reference proteome</keyword>
<organism evidence="3 4">
    <name type="scientific">Clostridium tetani (strain Massachusetts / E88)</name>
    <dbReference type="NCBI Taxonomy" id="212717"/>
    <lineage>
        <taxon>Bacteria</taxon>
        <taxon>Bacillati</taxon>
        <taxon>Bacillota</taxon>
        <taxon>Clostridia</taxon>
        <taxon>Eubacteriales</taxon>
        <taxon>Clostridiaceae</taxon>
        <taxon>Clostridium</taxon>
    </lineage>
</organism>
<protein>
    <submittedName>
        <fullName evidence="3">Glycosyl transferase</fullName>
        <ecNumber evidence="3">2.4.1.-</ecNumber>
    </submittedName>
</protein>
<dbReference type="Proteomes" id="UP000001412">
    <property type="component" value="Chromosome"/>
</dbReference>
<gene>
    <name evidence="3" type="ordered locus">CTC_02266</name>
</gene>
<evidence type="ECO:0000259" key="2">
    <source>
        <dbReference type="Pfam" id="PF13439"/>
    </source>
</evidence>
<dbReference type="Pfam" id="PF13439">
    <property type="entry name" value="Glyco_transf_4"/>
    <property type="match status" value="1"/>
</dbReference>
<dbReference type="Pfam" id="PF00534">
    <property type="entry name" value="Glycos_transf_1"/>
    <property type="match status" value="1"/>
</dbReference>
<evidence type="ECO:0000313" key="3">
    <source>
        <dbReference type="EMBL" id="AAO36748.1"/>
    </source>
</evidence>
<keyword evidence="3" id="KW-0808">Transferase</keyword>
<proteinExistence type="predicted"/>
<sequence>MNYMKVLIISHMYPSTFNSMAGIFVHQQVKTLKERGLDVKVISPVPLAPFPLNLISEKWARYKKIPYKTNIQGVEVYYPRYLEFPKGIMFHKSGIFMSMGIKSLMKKVYKDFKFDVIHSHVAVPDGYAGMILNKEFKVAHVVTIHGQDFQNTINKNIKCKKALFNVLNHVDKIITVSNKLKNVVKNEKFYNKIEIVNNGIDKDYIDLNKIHENCSGQNRVNKNLIKILSVSNLKETKGIHINLKAVSKLKEIYPDISYDIIGDGEYKSKLEELVKELCLEDNVSFLGKLEHKEVINVMKQYDIFSLPSYKEGFGMVYIEAMSKGLPVIGVKGEGIEDAIENGINGFLVERKNVDELVKTIDFLIKNPKKRMNIGKCAIKTVSDKFTWNVNADKIISIYNKVILK</sequence>
<dbReference type="KEGG" id="ctc:CTC_02266"/>
<dbReference type="AlphaFoldDB" id="Q891U7"/>
<dbReference type="InterPro" id="IPR028098">
    <property type="entry name" value="Glyco_trans_4-like_N"/>
</dbReference>
<dbReference type="EMBL" id="AE015927">
    <property type="protein sequence ID" value="AAO36748.1"/>
    <property type="molecule type" value="Genomic_DNA"/>
</dbReference>
<dbReference type="Gene3D" id="3.40.50.2000">
    <property type="entry name" value="Glycogen Phosphorylase B"/>
    <property type="match status" value="2"/>
</dbReference>
<dbReference type="GO" id="GO:0016757">
    <property type="term" value="F:glycosyltransferase activity"/>
    <property type="evidence" value="ECO:0007669"/>
    <property type="project" value="UniProtKB-KW"/>
</dbReference>
<dbReference type="EC" id="2.4.1.-" evidence="3"/>
<evidence type="ECO:0000259" key="1">
    <source>
        <dbReference type="Pfam" id="PF00534"/>
    </source>
</evidence>